<evidence type="ECO:0000259" key="2">
    <source>
        <dbReference type="Pfam" id="PF13193"/>
    </source>
</evidence>
<dbReference type="GO" id="GO:0005737">
    <property type="term" value="C:cytoplasm"/>
    <property type="evidence" value="ECO:0007669"/>
    <property type="project" value="TreeGrafter"/>
</dbReference>
<dbReference type="Gene3D" id="3.40.50.12780">
    <property type="entry name" value="N-terminal domain of ligase-like"/>
    <property type="match status" value="1"/>
</dbReference>
<reference evidence="3 4" key="1">
    <citation type="submission" date="2016-01" db="EMBL/GenBank/DDBJ databases">
        <title>Whole genome sequence and analysis of Micromonospora rosaria DSM 803, which can produce antibacterial substance rosamicin.</title>
        <authorList>
            <person name="Yang H."/>
            <person name="He X."/>
            <person name="Zhu D."/>
        </authorList>
    </citation>
    <scope>NUCLEOTIDE SEQUENCE [LARGE SCALE GENOMIC DNA]</scope>
    <source>
        <strain evidence="3 4">DSM 803</strain>
    </source>
</reference>
<proteinExistence type="predicted"/>
<dbReference type="GO" id="GO:0031177">
    <property type="term" value="F:phosphopantetheine binding"/>
    <property type="evidence" value="ECO:0007669"/>
    <property type="project" value="TreeGrafter"/>
</dbReference>
<dbReference type="Proteomes" id="UP000070620">
    <property type="component" value="Unassembled WGS sequence"/>
</dbReference>
<dbReference type="Gene3D" id="3.30.300.30">
    <property type="match status" value="1"/>
</dbReference>
<dbReference type="GO" id="GO:0043041">
    <property type="term" value="P:amino acid activation for nonribosomal peptide biosynthetic process"/>
    <property type="evidence" value="ECO:0007669"/>
    <property type="project" value="TreeGrafter"/>
</dbReference>
<dbReference type="PANTHER" id="PTHR45527">
    <property type="entry name" value="NONRIBOSOMAL PEPTIDE SYNTHETASE"/>
    <property type="match status" value="1"/>
</dbReference>
<dbReference type="Pfam" id="PF00501">
    <property type="entry name" value="AMP-binding"/>
    <property type="match status" value="2"/>
</dbReference>
<feature type="domain" description="AMP-dependent synthetase/ligase" evidence="1">
    <location>
        <begin position="10"/>
        <end position="106"/>
    </location>
</feature>
<dbReference type="OrthoDB" id="3802848at2"/>
<dbReference type="InterPro" id="IPR025110">
    <property type="entry name" value="AMP-bd_C"/>
</dbReference>
<dbReference type="GO" id="GO:0044550">
    <property type="term" value="P:secondary metabolite biosynthetic process"/>
    <property type="evidence" value="ECO:0007669"/>
    <property type="project" value="TreeGrafter"/>
</dbReference>
<comment type="caution">
    <text evidence="3">The sequence shown here is derived from an EMBL/GenBank/DDBJ whole genome shotgun (WGS) entry which is preliminary data.</text>
</comment>
<keyword evidence="4" id="KW-1185">Reference proteome</keyword>
<dbReference type="InterPro" id="IPR020845">
    <property type="entry name" value="AMP-binding_CS"/>
</dbReference>
<dbReference type="RefSeq" id="WP_067360393.1">
    <property type="nucleotide sequence ID" value="NZ_JBIUBN010000015.1"/>
</dbReference>
<dbReference type="PANTHER" id="PTHR45527:SF1">
    <property type="entry name" value="FATTY ACID SYNTHASE"/>
    <property type="match status" value="1"/>
</dbReference>
<feature type="domain" description="AMP-binding enzyme C-terminal" evidence="2">
    <location>
        <begin position="386"/>
        <end position="462"/>
    </location>
</feature>
<gene>
    <name evidence="3" type="ORF">AWW66_05055</name>
</gene>
<dbReference type="AlphaFoldDB" id="A0A136PX80"/>
<dbReference type="EMBL" id="LRQV01000010">
    <property type="protein sequence ID" value="KXK63015.1"/>
    <property type="molecule type" value="Genomic_DNA"/>
</dbReference>
<evidence type="ECO:0000313" key="3">
    <source>
        <dbReference type="EMBL" id="KXK63015.1"/>
    </source>
</evidence>
<organism evidence="3 4">
    <name type="scientific">Micromonospora rosaria</name>
    <dbReference type="NCBI Taxonomy" id="47874"/>
    <lineage>
        <taxon>Bacteria</taxon>
        <taxon>Bacillati</taxon>
        <taxon>Actinomycetota</taxon>
        <taxon>Actinomycetes</taxon>
        <taxon>Micromonosporales</taxon>
        <taxon>Micromonosporaceae</taxon>
        <taxon>Micromonospora</taxon>
    </lineage>
</organism>
<dbReference type="InterPro" id="IPR042099">
    <property type="entry name" value="ANL_N_sf"/>
</dbReference>
<evidence type="ECO:0008006" key="5">
    <source>
        <dbReference type="Google" id="ProtNLM"/>
    </source>
</evidence>
<dbReference type="InterPro" id="IPR000873">
    <property type="entry name" value="AMP-dep_synth/lig_dom"/>
</dbReference>
<dbReference type="SUPFAM" id="SSF56801">
    <property type="entry name" value="Acetyl-CoA synthetase-like"/>
    <property type="match status" value="1"/>
</dbReference>
<protein>
    <recommendedName>
        <fullName evidence="5">Acyl-CoA synthetase</fullName>
    </recommendedName>
</protein>
<dbReference type="InterPro" id="IPR045851">
    <property type="entry name" value="AMP-bd_C_sf"/>
</dbReference>
<sequence length="486" mass="51882">MPTRSFCTAFTEQVRRTPDAPALSWAGREISYRDLAHRVQDAREALAALAFAPAHPLCVPAAKSPETIALLIAAFEADRRVLLPSASLGAEALTRLCAQVGAPHILRATATGLTVRTSGAPGRPLPGPGLLLTTSGSTGTPKVVDLAAEGVDAFLTWAAGTFGIGAAARVLNYAPLNFDLCLLDVWAALASGARVDLVDPERAAEGAWLTAFCQDRQPTVVQAVPLFFRLVTEAGGRFPGVREVLLTGDVVPPPLLDRIVEAFPNARLWNVYGCTETNDSFLHRIDPADASTRNGLPIGRPITGVEVCVVDADDAELTGAGSGELVVRTPFRARGYLDARLDGQHWRDGWFRTGDLVRRDADGLFHLTGRNDHQVKVRGVRTNLQEVEQVLLAHPEVREAAVLAVPDPDAGTVLHAVVRRTVASELNGLHLRLHCAAALPRTAIPRAFEVLDEALPRTSTGKVDRTVLRERRHPALAGSTGGGPTS</sequence>
<evidence type="ECO:0000313" key="4">
    <source>
        <dbReference type="Proteomes" id="UP000070620"/>
    </source>
</evidence>
<name>A0A136PX80_9ACTN</name>
<dbReference type="PROSITE" id="PS00455">
    <property type="entry name" value="AMP_BINDING"/>
    <property type="match status" value="1"/>
</dbReference>
<feature type="domain" description="AMP-dependent synthetase/ligase" evidence="1">
    <location>
        <begin position="131"/>
        <end position="337"/>
    </location>
</feature>
<accession>A0A136PX80</accession>
<evidence type="ECO:0000259" key="1">
    <source>
        <dbReference type="Pfam" id="PF00501"/>
    </source>
</evidence>
<dbReference type="Pfam" id="PF13193">
    <property type="entry name" value="AMP-binding_C"/>
    <property type="match status" value="1"/>
</dbReference>